<proteinExistence type="predicted"/>
<comment type="caution">
    <text evidence="1">The sequence shown here is derived from an EMBL/GenBank/DDBJ whole genome shotgun (WGS) entry which is preliminary data.</text>
</comment>
<sequence length="68" mass="7215">MLLSLKTKTLKILSKNAQLGAKQTQLIGGGTDYTAPNTDTVTQFAAPNTDTVTQFSAPNTDTVTRNNS</sequence>
<protein>
    <submittedName>
        <fullName evidence="1">Uncharacterized protein</fullName>
    </submittedName>
</protein>
<dbReference type="AlphaFoldDB" id="A0A167GC53"/>
<dbReference type="PATRIC" id="fig|1365251.3.peg.419"/>
<accession>A0A167GC53</accession>
<dbReference type="EMBL" id="AUXZ01000024">
    <property type="protein sequence ID" value="KZN54874.1"/>
    <property type="molecule type" value="Genomic_DNA"/>
</dbReference>
<name>A0A167GC53_9GAMM</name>
<gene>
    <name evidence="1" type="ORF">N476_07645</name>
</gene>
<organism evidence="1 2">
    <name type="scientific">Pseudoalteromonas luteoviolacea H33</name>
    <dbReference type="NCBI Taxonomy" id="1365251"/>
    <lineage>
        <taxon>Bacteria</taxon>
        <taxon>Pseudomonadati</taxon>
        <taxon>Pseudomonadota</taxon>
        <taxon>Gammaproteobacteria</taxon>
        <taxon>Alteromonadales</taxon>
        <taxon>Pseudoalteromonadaceae</taxon>
        <taxon>Pseudoalteromonas</taxon>
    </lineage>
</organism>
<evidence type="ECO:0000313" key="1">
    <source>
        <dbReference type="EMBL" id="KZN54874.1"/>
    </source>
</evidence>
<dbReference type="RefSeq" id="WP_063360168.1">
    <property type="nucleotide sequence ID" value="NZ_AUXZ01000024.1"/>
</dbReference>
<evidence type="ECO:0000313" key="2">
    <source>
        <dbReference type="Proteomes" id="UP000076503"/>
    </source>
</evidence>
<reference evidence="1 2" key="1">
    <citation type="submission" date="2013-07" db="EMBL/GenBank/DDBJ databases">
        <title>Comparative Genomic and Metabolomic Analysis of Twelve Strains of Pseudoalteromonas luteoviolacea.</title>
        <authorList>
            <person name="Vynne N.G."/>
            <person name="Mansson M."/>
            <person name="Gram L."/>
        </authorList>
    </citation>
    <scope>NUCLEOTIDE SEQUENCE [LARGE SCALE GENOMIC DNA]</scope>
    <source>
        <strain evidence="1 2">H33</strain>
    </source>
</reference>
<dbReference type="Proteomes" id="UP000076503">
    <property type="component" value="Unassembled WGS sequence"/>
</dbReference>